<dbReference type="GO" id="GO:0016491">
    <property type="term" value="F:oxidoreductase activity"/>
    <property type="evidence" value="ECO:0007669"/>
    <property type="project" value="UniProtKB-ARBA"/>
</dbReference>
<comment type="caution">
    <text evidence="2">The sequence shown here is derived from an EMBL/GenBank/DDBJ whole genome shotgun (WGS) entry which is preliminary data.</text>
</comment>
<accession>A0A417Z447</accession>
<dbReference type="AlphaFoldDB" id="A0A417Z447"/>
<protein>
    <submittedName>
        <fullName evidence="2">(Fe-S)-binding protein</fullName>
    </submittedName>
</protein>
<evidence type="ECO:0000313" key="2">
    <source>
        <dbReference type="EMBL" id="RHW45237.1"/>
    </source>
</evidence>
<dbReference type="Proteomes" id="UP000285376">
    <property type="component" value="Unassembled WGS sequence"/>
</dbReference>
<name>A0A417Z447_9MICO</name>
<dbReference type="GO" id="GO:0005829">
    <property type="term" value="C:cytosol"/>
    <property type="evidence" value="ECO:0007669"/>
    <property type="project" value="TreeGrafter"/>
</dbReference>
<feature type="domain" description="Cysteine-rich" evidence="1">
    <location>
        <begin position="144"/>
        <end position="228"/>
    </location>
</feature>
<dbReference type="EMBL" id="QWLM01000011">
    <property type="protein sequence ID" value="RHW45237.1"/>
    <property type="molecule type" value="Genomic_DNA"/>
</dbReference>
<gene>
    <name evidence="2" type="ORF">D1832_10350</name>
</gene>
<organism evidence="2 3">
    <name type="scientific">Dermacoccus abyssi</name>
    <dbReference type="NCBI Taxonomy" id="322596"/>
    <lineage>
        <taxon>Bacteria</taxon>
        <taxon>Bacillati</taxon>
        <taxon>Actinomycetota</taxon>
        <taxon>Actinomycetes</taxon>
        <taxon>Micrococcales</taxon>
        <taxon>Dermacoccaceae</taxon>
        <taxon>Dermacoccus</taxon>
    </lineage>
</organism>
<evidence type="ECO:0000313" key="3">
    <source>
        <dbReference type="Proteomes" id="UP000285376"/>
    </source>
</evidence>
<evidence type="ECO:0000259" key="1">
    <source>
        <dbReference type="Pfam" id="PF02754"/>
    </source>
</evidence>
<reference evidence="2 3" key="1">
    <citation type="submission" date="2018-08" db="EMBL/GenBank/DDBJ databases">
        <title>Whole genome sequence analysis of Dermacoccus abyssi bacteria isolated from Deep Mariana trench Micromonospora spp reveals genes involved in the environmental adaptation and production of secondary metabolites.</title>
        <authorList>
            <person name="Abdel-Mageed W.M."/>
            <person name="Lehri B."/>
            <person name="Nouioui I."/>
            <person name="Goodfellow I."/>
            <person name="Jaspars M."/>
            <person name="Karlyshev A."/>
        </authorList>
    </citation>
    <scope>NUCLEOTIDE SEQUENCE [LARGE SCALE GENOMIC DNA]</scope>
    <source>
        <strain evidence="2 3">MT1.1</strain>
    </source>
</reference>
<dbReference type="InterPro" id="IPR004017">
    <property type="entry name" value="Cys_rich_dom"/>
</dbReference>
<sequence length="267" mass="29117">MTTNDLPGAGKRVALFATCVNDVMFPETPKAVVRLLERLGCEVDFPPAQTCCGQMFTNTGYFDEALPSIRTYLDAFEPYDYIVAPSGSCVGSIRDQHPMLAERSGDDELAARVARTSAKTYDLTELIVDVLGVTDVGAYFPHRVTYHPTCHSLRITKVGDRPYELLRNVKGIELVTLPDADRCCGFGGTFSVKNPDVSTAMTADKARHVADTDAEYVVMGDNSCLMNVQGMLSRQRSQVRGIHLAELLAHSEEDFAAAEPDVEGALS</sequence>
<dbReference type="Pfam" id="PF02754">
    <property type="entry name" value="CCG"/>
    <property type="match status" value="2"/>
</dbReference>
<dbReference type="RefSeq" id="WP_118913845.1">
    <property type="nucleotide sequence ID" value="NZ_CBCRVH010000011.1"/>
</dbReference>
<feature type="domain" description="Cysteine-rich" evidence="1">
    <location>
        <begin position="13"/>
        <end position="93"/>
    </location>
</feature>
<dbReference type="PANTHER" id="PTHR30296:SF0">
    <property type="entry name" value="LACTATE UTILIZATION PROTEIN A"/>
    <property type="match status" value="1"/>
</dbReference>
<dbReference type="PANTHER" id="PTHR30296">
    <property type="entry name" value="UNCHARACTERIZED PROTEIN YKGE"/>
    <property type="match status" value="1"/>
</dbReference>
<proteinExistence type="predicted"/>